<protein>
    <recommendedName>
        <fullName evidence="6">PH domain-containing protein</fullName>
    </recommendedName>
</protein>
<feature type="region of interest" description="Disordered" evidence="5">
    <location>
        <begin position="88"/>
        <end position="111"/>
    </location>
</feature>
<keyword evidence="2" id="KW-0677">Repeat</keyword>
<dbReference type="GO" id="GO:0008270">
    <property type="term" value="F:zinc ion binding"/>
    <property type="evidence" value="ECO:0007669"/>
    <property type="project" value="UniProtKB-KW"/>
</dbReference>
<evidence type="ECO:0000256" key="4">
    <source>
        <dbReference type="ARBA" id="ARBA00022833"/>
    </source>
</evidence>
<dbReference type="Proteomes" id="UP000287033">
    <property type="component" value="Unassembled WGS sequence"/>
</dbReference>
<dbReference type="PROSITE" id="PS50003">
    <property type="entry name" value="PH_DOMAIN"/>
    <property type="match status" value="2"/>
</dbReference>
<keyword evidence="8" id="KW-1185">Reference proteome</keyword>
<evidence type="ECO:0000313" key="8">
    <source>
        <dbReference type="Proteomes" id="UP000287033"/>
    </source>
</evidence>
<dbReference type="EMBL" id="BEZZ01000297">
    <property type="protein sequence ID" value="GCC30322.1"/>
    <property type="molecule type" value="Genomic_DNA"/>
</dbReference>
<evidence type="ECO:0000256" key="1">
    <source>
        <dbReference type="ARBA" id="ARBA00022723"/>
    </source>
</evidence>
<dbReference type="SMART" id="SM01175">
    <property type="entry name" value="DUF4206"/>
    <property type="match status" value="1"/>
</dbReference>
<dbReference type="SMART" id="SM00233">
    <property type="entry name" value="PH"/>
    <property type="match status" value="2"/>
</dbReference>
<feature type="domain" description="PH" evidence="6">
    <location>
        <begin position="201"/>
        <end position="298"/>
    </location>
</feature>
<evidence type="ECO:0000256" key="2">
    <source>
        <dbReference type="ARBA" id="ARBA00022737"/>
    </source>
</evidence>
<evidence type="ECO:0000259" key="6">
    <source>
        <dbReference type="PROSITE" id="PS50003"/>
    </source>
</evidence>
<sequence length="704" mass="78896">MEALEADDISPALEATEEFFLFSGIDDQVGHNDLPKQEVFGIQEVPVIIGHDVLKVKGETSHKTDDTRIASQKMSKSAYAEQIEVRRSAPTSKPVGVANGPTQQWSGADTNSSISNSYGALHTRTGNPAEEWSPSWSPAFQSQSDIVLSHCRSQSGPMQAQCPLDSDIPPSRISFPSTLSKGGSFAVASQSQDNPLLLVRDVIKKGSLARRQDHASPWKECYVELCPRELCLYSVGTGDDCHLCNVYYLSHCQSITMSNNHGDRVLEVLFSNGAQMQLQARSQQEAEDWRQDLLAQTLALSLPQPLNRTPPPTDWHPGTNQVKTIQPTAVQLRTKGTLRIGVLHMLMPQNKWNSYTFVLSQSQLKYFRTNNLQEEPLASYRINQSVDVQFEAAVASALRFKMYFPEEVLVLMADSQQETQEWLEAIKAVVNSKQVADTSECFSAGDQKTKGTDSSGVGPKRNKRYSVTSSFLSLLTVIAVEKGLTAQSFRCAEPEEENRGVASSIHIKVSKQAKEFLEYISEEPLIDIRQDNPHLYEHVEALATVLRLRQQLKSLRAYLFSCRASVAEDLRRRIFPREYILQHVHLYSLADLQQVFEGKLAPFLMKINKFASAHVYNCSLCSQKGFICEICNNGQIIYPFEGTATKRCEICGAVFHAECKSRSVPCPRCVHRELQKKPRSFWRTLDLDGDFEFCDAFEFSCPNS</sequence>
<keyword evidence="1" id="KW-0479">Metal-binding</keyword>
<comment type="caution">
    <text evidence="7">The sequence shown here is derived from an EMBL/GenBank/DDBJ whole genome shotgun (WGS) entry which is preliminary data.</text>
</comment>
<dbReference type="STRING" id="137246.A0A401SIV4"/>
<dbReference type="InterPro" id="IPR051366">
    <property type="entry name" value="DEF8"/>
</dbReference>
<evidence type="ECO:0000313" key="7">
    <source>
        <dbReference type="EMBL" id="GCC30322.1"/>
    </source>
</evidence>
<feature type="compositionally biased region" description="Polar residues" evidence="5">
    <location>
        <begin position="100"/>
        <end position="111"/>
    </location>
</feature>
<dbReference type="AlphaFoldDB" id="A0A401SIV4"/>
<evidence type="ECO:0000256" key="5">
    <source>
        <dbReference type="SAM" id="MobiDB-lite"/>
    </source>
</evidence>
<gene>
    <name evidence="7" type="ORF">chiPu_0008770</name>
</gene>
<dbReference type="Pfam" id="PF13901">
    <property type="entry name" value="RH_dom"/>
    <property type="match status" value="1"/>
</dbReference>
<dbReference type="SUPFAM" id="SSF50729">
    <property type="entry name" value="PH domain-like"/>
    <property type="match status" value="2"/>
</dbReference>
<proteinExistence type="predicted"/>
<organism evidence="7 8">
    <name type="scientific">Chiloscyllium punctatum</name>
    <name type="common">Brownbanded bambooshark</name>
    <name type="synonym">Hemiscyllium punctatum</name>
    <dbReference type="NCBI Taxonomy" id="137246"/>
    <lineage>
        <taxon>Eukaryota</taxon>
        <taxon>Metazoa</taxon>
        <taxon>Chordata</taxon>
        <taxon>Craniata</taxon>
        <taxon>Vertebrata</taxon>
        <taxon>Chondrichthyes</taxon>
        <taxon>Elasmobranchii</taxon>
        <taxon>Galeomorphii</taxon>
        <taxon>Galeoidea</taxon>
        <taxon>Orectolobiformes</taxon>
        <taxon>Hemiscylliidae</taxon>
        <taxon>Chiloscyllium</taxon>
    </lineage>
</organism>
<dbReference type="InterPro" id="IPR025258">
    <property type="entry name" value="RH_dom"/>
</dbReference>
<feature type="domain" description="PH" evidence="6">
    <location>
        <begin position="336"/>
        <end position="431"/>
    </location>
</feature>
<name>A0A401SIV4_CHIPU</name>
<dbReference type="PANTHER" id="PTHR12326">
    <property type="entry name" value="PLECKSTRIN HOMOLOGY DOMAIN CONTAINING PROTEIN"/>
    <property type="match status" value="1"/>
</dbReference>
<dbReference type="InterPro" id="IPR011993">
    <property type="entry name" value="PH-like_dom_sf"/>
</dbReference>
<dbReference type="Gene3D" id="2.30.29.30">
    <property type="entry name" value="Pleckstrin-homology domain (PH domain)/Phosphotyrosine-binding domain (PTB)"/>
    <property type="match status" value="2"/>
</dbReference>
<dbReference type="OMA" id="KECYVEL"/>
<dbReference type="InterPro" id="IPR001849">
    <property type="entry name" value="PH_domain"/>
</dbReference>
<dbReference type="PANTHER" id="PTHR12326:SF10">
    <property type="entry name" value="PLECKSTRIN HOMOLOGY DOMAIN-CONTAINING FAMILY M MEMBER 3"/>
    <property type="match status" value="1"/>
</dbReference>
<keyword evidence="3" id="KW-0863">Zinc-finger</keyword>
<reference evidence="7 8" key="1">
    <citation type="journal article" date="2018" name="Nat. Ecol. Evol.">
        <title>Shark genomes provide insights into elasmobranch evolution and the origin of vertebrates.</title>
        <authorList>
            <person name="Hara Y"/>
            <person name="Yamaguchi K"/>
            <person name="Onimaru K"/>
            <person name="Kadota M"/>
            <person name="Koyanagi M"/>
            <person name="Keeley SD"/>
            <person name="Tatsumi K"/>
            <person name="Tanaka K"/>
            <person name="Motone F"/>
            <person name="Kageyama Y"/>
            <person name="Nozu R"/>
            <person name="Adachi N"/>
            <person name="Nishimura O"/>
            <person name="Nakagawa R"/>
            <person name="Tanegashima C"/>
            <person name="Kiyatake I"/>
            <person name="Matsumoto R"/>
            <person name="Murakumo K"/>
            <person name="Nishida K"/>
            <person name="Terakita A"/>
            <person name="Kuratani S"/>
            <person name="Sato K"/>
            <person name="Hyodo S Kuraku.S."/>
        </authorList>
    </citation>
    <scope>NUCLEOTIDE SEQUENCE [LARGE SCALE GENOMIC DNA]</scope>
</reference>
<dbReference type="Pfam" id="PF00169">
    <property type="entry name" value="PH"/>
    <property type="match status" value="2"/>
</dbReference>
<keyword evidence="4" id="KW-0862">Zinc</keyword>
<dbReference type="OrthoDB" id="62364at2759"/>
<evidence type="ECO:0000256" key="3">
    <source>
        <dbReference type="ARBA" id="ARBA00022771"/>
    </source>
</evidence>
<accession>A0A401SIV4</accession>